<dbReference type="Pfam" id="PF02739">
    <property type="entry name" value="5_3_exonuc_N"/>
    <property type="match status" value="1"/>
</dbReference>
<dbReference type="EC" id="2.7.7.7" evidence="3 16"/>
<evidence type="ECO:0000313" key="21">
    <source>
        <dbReference type="EMBL" id="AGA64925.1"/>
    </source>
</evidence>
<evidence type="ECO:0000259" key="20">
    <source>
        <dbReference type="SMART" id="SM00482"/>
    </source>
</evidence>
<feature type="domain" description="3'-5' exonuclease" evidence="18">
    <location>
        <begin position="360"/>
        <end position="563"/>
    </location>
</feature>
<evidence type="ECO:0000256" key="14">
    <source>
        <dbReference type="ARBA" id="ARBA00023204"/>
    </source>
</evidence>
<dbReference type="KEGG" id="lcc:B488_09330"/>
<comment type="function">
    <text evidence="17">In addition to polymerase activity, this DNA polymerase exhibits 3'-5' and 5'-3' exonuclease activity.</text>
</comment>
<dbReference type="InterPro" id="IPR020045">
    <property type="entry name" value="DNA_polI_H3TH"/>
</dbReference>
<dbReference type="InterPro" id="IPR001098">
    <property type="entry name" value="DNA-dir_DNA_pol_A_palm_dom"/>
</dbReference>
<proteinExistence type="inferred from homology"/>
<organism evidence="21 22">
    <name type="scientific">Liberibacter crescens (strain BT-1)</name>
    <dbReference type="NCBI Taxonomy" id="1215343"/>
    <lineage>
        <taxon>Bacteria</taxon>
        <taxon>Pseudomonadati</taxon>
        <taxon>Pseudomonadota</taxon>
        <taxon>Alphaproteobacteria</taxon>
        <taxon>Hyphomicrobiales</taxon>
        <taxon>Rhizobiaceae</taxon>
        <taxon>Liberibacter</taxon>
    </lineage>
</organism>
<evidence type="ECO:0000313" key="22">
    <source>
        <dbReference type="Proteomes" id="UP000010799"/>
    </source>
</evidence>
<dbReference type="SUPFAM" id="SSF47807">
    <property type="entry name" value="5' to 3' exonuclease, C-terminal subdomain"/>
    <property type="match status" value="1"/>
</dbReference>
<dbReference type="CDD" id="cd06139">
    <property type="entry name" value="DNA_polA_I_Ecoli_like_exo"/>
    <property type="match status" value="1"/>
</dbReference>
<dbReference type="Pfam" id="PF01367">
    <property type="entry name" value="5_3_exonuc"/>
    <property type="match status" value="1"/>
</dbReference>
<evidence type="ECO:0000256" key="5">
    <source>
        <dbReference type="ARBA" id="ARBA00022679"/>
    </source>
</evidence>
<dbReference type="Gene3D" id="3.40.50.1010">
    <property type="entry name" value="5'-nuclease"/>
    <property type="match status" value="1"/>
</dbReference>
<dbReference type="PRINTS" id="PR00868">
    <property type="entry name" value="DNAPOLI"/>
</dbReference>
<reference evidence="21 22" key="1">
    <citation type="journal article" date="2012" name="Stand. Genomic Sci.">
        <title>Complete genome sequence of Liberibacter crescens BT-1.</title>
        <authorList>
            <person name="Leonard M.T."/>
            <person name="Fagen J.R."/>
            <person name="Davis-Richardson A.G."/>
            <person name="Davis M.J."/>
            <person name="Triplett E.W."/>
        </authorList>
    </citation>
    <scope>NUCLEOTIDE SEQUENCE [LARGE SCALE GENOMIC DNA]</scope>
    <source>
        <strain evidence="21 22">BT-1</strain>
    </source>
</reference>
<dbReference type="GO" id="GO:0003887">
    <property type="term" value="F:DNA-directed DNA polymerase activity"/>
    <property type="evidence" value="ECO:0007669"/>
    <property type="project" value="UniProtKB-UniRule"/>
</dbReference>
<evidence type="ECO:0000256" key="1">
    <source>
        <dbReference type="ARBA" id="ARBA00007705"/>
    </source>
</evidence>
<keyword evidence="13 17" id="KW-0238">DNA-binding</keyword>
<dbReference type="FunFam" id="1.10.150.20:FF:000002">
    <property type="entry name" value="DNA polymerase I"/>
    <property type="match status" value="1"/>
</dbReference>
<keyword evidence="11 17" id="KW-0269">Exonuclease</keyword>
<dbReference type="CDD" id="cd08637">
    <property type="entry name" value="DNA_pol_A_pol_I_C"/>
    <property type="match status" value="1"/>
</dbReference>
<evidence type="ECO:0000256" key="16">
    <source>
        <dbReference type="NCBIfam" id="TIGR00593"/>
    </source>
</evidence>
<dbReference type="InterPro" id="IPR036397">
    <property type="entry name" value="RNaseH_sf"/>
</dbReference>
<dbReference type="eggNOG" id="COG0258">
    <property type="taxonomic scope" value="Bacteria"/>
</dbReference>
<evidence type="ECO:0000256" key="2">
    <source>
        <dbReference type="ARBA" id="ARBA00011541"/>
    </source>
</evidence>
<comment type="catalytic activity">
    <reaction evidence="15 17">
        <text>DNA(n) + a 2'-deoxyribonucleoside 5'-triphosphate = DNA(n+1) + diphosphate</text>
        <dbReference type="Rhea" id="RHEA:22508"/>
        <dbReference type="Rhea" id="RHEA-COMP:17339"/>
        <dbReference type="Rhea" id="RHEA-COMP:17340"/>
        <dbReference type="ChEBI" id="CHEBI:33019"/>
        <dbReference type="ChEBI" id="CHEBI:61560"/>
        <dbReference type="ChEBI" id="CHEBI:173112"/>
        <dbReference type="EC" id="2.7.7.7"/>
    </reaction>
</comment>
<dbReference type="InterPro" id="IPR002298">
    <property type="entry name" value="DNA_polymerase_A"/>
</dbReference>
<keyword evidence="7 17" id="KW-0235">DNA replication</keyword>
<comment type="similarity">
    <text evidence="1 17">Belongs to the DNA polymerase type-A family.</text>
</comment>
<evidence type="ECO:0000256" key="8">
    <source>
        <dbReference type="ARBA" id="ARBA00022722"/>
    </source>
</evidence>
<dbReference type="PATRIC" id="fig|1215343.11.peg.960"/>
<dbReference type="InterPro" id="IPR008918">
    <property type="entry name" value="HhH2"/>
</dbReference>
<dbReference type="Gene3D" id="1.10.150.20">
    <property type="entry name" value="5' to 3' exonuclease, C-terminal subdomain"/>
    <property type="match status" value="2"/>
</dbReference>
<evidence type="ECO:0000259" key="19">
    <source>
        <dbReference type="SMART" id="SM00475"/>
    </source>
</evidence>
<evidence type="ECO:0000256" key="6">
    <source>
        <dbReference type="ARBA" id="ARBA00022695"/>
    </source>
</evidence>
<dbReference type="InterPro" id="IPR019760">
    <property type="entry name" value="DNA-dir_DNA_pol_A_CS"/>
</dbReference>
<dbReference type="InterPro" id="IPR043502">
    <property type="entry name" value="DNA/RNA_pol_sf"/>
</dbReference>
<dbReference type="SMART" id="SM00482">
    <property type="entry name" value="POLAc"/>
    <property type="match status" value="1"/>
</dbReference>
<dbReference type="RefSeq" id="WP_015273350.1">
    <property type="nucleotide sequence ID" value="NC_019907.1"/>
</dbReference>
<keyword evidence="8" id="KW-0540">Nuclease</keyword>
<dbReference type="GO" id="GO:0008408">
    <property type="term" value="F:3'-5' exonuclease activity"/>
    <property type="evidence" value="ECO:0007669"/>
    <property type="project" value="UniProtKB-UniRule"/>
</dbReference>
<name>L0EVN9_LIBCB</name>
<keyword evidence="9 17" id="KW-0227">DNA damage</keyword>
<dbReference type="InterPro" id="IPR036279">
    <property type="entry name" value="5-3_exonuclease_C_sf"/>
</dbReference>
<dbReference type="SMART" id="SM00475">
    <property type="entry name" value="53EXOc"/>
    <property type="match status" value="1"/>
</dbReference>
<evidence type="ECO:0000256" key="7">
    <source>
        <dbReference type="ARBA" id="ARBA00022705"/>
    </source>
</evidence>
<dbReference type="NCBIfam" id="NF004397">
    <property type="entry name" value="PRK05755.1"/>
    <property type="match status" value="1"/>
</dbReference>
<dbReference type="Gene3D" id="3.30.70.370">
    <property type="match status" value="1"/>
</dbReference>
<keyword evidence="6 17" id="KW-0548">Nucleotidyltransferase</keyword>
<dbReference type="Gene3D" id="1.20.1060.10">
    <property type="entry name" value="Taq DNA Polymerase, Chain T, domain 4"/>
    <property type="match status" value="1"/>
</dbReference>
<dbReference type="HOGENOM" id="CLU_004675_0_0_5"/>
<evidence type="ECO:0000256" key="13">
    <source>
        <dbReference type="ARBA" id="ARBA00023125"/>
    </source>
</evidence>
<dbReference type="InterPro" id="IPR018320">
    <property type="entry name" value="DNA_polymerase_1"/>
</dbReference>
<dbReference type="InterPro" id="IPR012337">
    <property type="entry name" value="RNaseH-like_sf"/>
</dbReference>
<dbReference type="GO" id="GO:0003677">
    <property type="term" value="F:DNA binding"/>
    <property type="evidence" value="ECO:0007669"/>
    <property type="project" value="UniProtKB-UniRule"/>
</dbReference>
<dbReference type="GO" id="GO:0006261">
    <property type="term" value="P:DNA-templated DNA replication"/>
    <property type="evidence" value="ECO:0007669"/>
    <property type="project" value="UniProtKB-UniRule"/>
</dbReference>
<dbReference type="EMBL" id="CP003789">
    <property type="protein sequence ID" value="AGA64925.1"/>
    <property type="molecule type" value="Genomic_DNA"/>
</dbReference>
<keyword evidence="10 17" id="KW-0378">Hydrolase</keyword>
<dbReference type="Pfam" id="PF00476">
    <property type="entry name" value="DNA_pol_A"/>
    <property type="match status" value="1"/>
</dbReference>
<evidence type="ECO:0000256" key="9">
    <source>
        <dbReference type="ARBA" id="ARBA00022763"/>
    </source>
</evidence>
<comment type="subunit">
    <text evidence="2">Single-chain monomer with multiple functions.</text>
</comment>
<dbReference type="CDD" id="cd09859">
    <property type="entry name" value="PIN_53EXO"/>
    <property type="match status" value="1"/>
</dbReference>
<dbReference type="PROSITE" id="PS00447">
    <property type="entry name" value="DNA_POLYMERASE_A"/>
    <property type="match status" value="1"/>
</dbReference>
<dbReference type="InterPro" id="IPR029060">
    <property type="entry name" value="PIN-like_dom_sf"/>
</dbReference>
<accession>L0EVN9</accession>
<evidence type="ECO:0000256" key="10">
    <source>
        <dbReference type="ARBA" id="ARBA00022801"/>
    </source>
</evidence>
<feature type="domain" description="5'-3' exonuclease" evidence="19">
    <location>
        <begin position="5"/>
        <end position="268"/>
    </location>
</feature>
<keyword evidence="14 17" id="KW-0234">DNA repair</keyword>
<dbReference type="AlphaFoldDB" id="L0EVN9"/>
<evidence type="ECO:0000256" key="15">
    <source>
        <dbReference type="ARBA" id="ARBA00049244"/>
    </source>
</evidence>
<keyword evidence="5 17" id="KW-0808">Transferase</keyword>
<dbReference type="PANTHER" id="PTHR10133:SF27">
    <property type="entry name" value="DNA POLYMERASE NU"/>
    <property type="match status" value="1"/>
</dbReference>
<evidence type="ECO:0000256" key="17">
    <source>
        <dbReference type="RuleBase" id="RU004460"/>
    </source>
</evidence>
<dbReference type="GO" id="GO:0006302">
    <property type="term" value="P:double-strand break repair"/>
    <property type="evidence" value="ECO:0007669"/>
    <property type="project" value="TreeGrafter"/>
</dbReference>
<dbReference type="PANTHER" id="PTHR10133">
    <property type="entry name" value="DNA POLYMERASE I"/>
    <property type="match status" value="1"/>
</dbReference>
<sequence>MQKGDHLFLIDASGFIFRAFYAMPPLHRKADGLPVNAVSGFCNMIWKLLKDARNTEISITPSHFAIIFDHPAKTFRNVLYEGYKTNRSAAPEELIIQFPLIRLATQAFSLPSIEIEGFEADDIIASYTRAAEKEGAEITIVSSDKDLMQLVSPSVSLYDTLKNKRIGIDDVLKKWGVPPEKMICLQALTGDSIDNIPGIPGIGPKTAALLLEEYGNLDNILLQAHTMKPSKRRDALIEHANMARLSRELVTLRTDLPLPIPLNEILLHPQEGSQLIAFLKAMELNALIKHVAKVCDCDASLIEAADVDPGETWRKKNDEHNSPNTEVSSISDRKIFTPQSLVIERSKSFKQLKTEDTFSCQQIIDINNFKTWIHRIRDNGIVGFKVITDKMDILNSKLVGFSFAMKEKTIPLSQIQISAIYIPLNTHNTPEIIEDESASKLYIPNELALSYLKELLEDPSILKIGHNIKYDIIVMKRYGIDICSFDDTMLMSYVLDSGRSDHNLKTLSKKWLDHIPINYKDLTGTGKLLTTFDKLPISQVKEYAAECCDINLKLWMLLKQRLVAEGLLSVYERLERPMVTVLGEMETNGIYVNQEILLQLSHELLQESMILEKKIHALAGENFNIASPKQLSNILFTKIGLSSGFKTKTGQKSTSAQALEKMKFDENILLPMILEWRQLSKLRSTYTDALPHYINKNTHRIHTHYSLAATTTGRLSSSEPNLQNIPVRNALGRKIRKAFIAPHGKKLISADYSQIELRVLAHIAHVSELCQAFADGIDIHAMIASEVFNIPLKEMSIDVRRRAKAINFGIIYGISSFMLANQLAISRSEASEYIELYFKRFPGIRDYIETTKAFVHQHGYVETIFGRRIYYPEINARKASIRQFNERAAINAPIQGSAADIIRRAMIRMKKDFIHHNISAQMLLQVHDELVFEVKEEEVIKSIPIISKAMENAPFPKLNLIVPLKVDIRAGYNWEEAH</sequence>
<dbReference type="SUPFAM" id="SSF88723">
    <property type="entry name" value="PIN domain-like"/>
    <property type="match status" value="1"/>
</dbReference>
<dbReference type="FunFam" id="1.10.150.20:FF:000003">
    <property type="entry name" value="DNA polymerase I"/>
    <property type="match status" value="1"/>
</dbReference>
<dbReference type="SUPFAM" id="SSF53098">
    <property type="entry name" value="Ribonuclease H-like"/>
    <property type="match status" value="1"/>
</dbReference>
<dbReference type="CDD" id="cd09898">
    <property type="entry name" value="H3TH_53EXO"/>
    <property type="match status" value="1"/>
</dbReference>
<dbReference type="SMART" id="SM00474">
    <property type="entry name" value="35EXOc"/>
    <property type="match status" value="1"/>
</dbReference>
<dbReference type="Gene3D" id="3.30.420.10">
    <property type="entry name" value="Ribonuclease H-like superfamily/Ribonuclease H"/>
    <property type="match status" value="1"/>
</dbReference>
<dbReference type="GO" id="GO:0008409">
    <property type="term" value="F:5'-3' exonuclease activity"/>
    <property type="evidence" value="ECO:0007669"/>
    <property type="project" value="UniProtKB-UniRule"/>
</dbReference>
<dbReference type="InterPro" id="IPR002562">
    <property type="entry name" value="3'-5'_exonuclease_dom"/>
</dbReference>
<protein>
    <recommendedName>
        <fullName evidence="4 16">DNA polymerase I</fullName>
        <ecNumber evidence="3 16">2.7.7.7</ecNumber>
    </recommendedName>
</protein>
<dbReference type="Proteomes" id="UP000010799">
    <property type="component" value="Chromosome"/>
</dbReference>
<evidence type="ECO:0000256" key="3">
    <source>
        <dbReference type="ARBA" id="ARBA00012417"/>
    </source>
</evidence>
<dbReference type="Pfam" id="PF01612">
    <property type="entry name" value="DNA_pol_A_exo1"/>
    <property type="match status" value="1"/>
</dbReference>
<evidence type="ECO:0000259" key="18">
    <source>
        <dbReference type="SMART" id="SM00474"/>
    </source>
</evidence>
<evidence type="ECO:0000256" key="4">
    <source>
        <dbReference type="ARBA" id="ARBA00020311"/>
    </source>
</evidence>
<gene>
    <name evidence="17" type="primary">polA</name>
    <name evidence="21" type="ordered locus">B488_09330</name>
</gene>
<dbReference type="SUPFAM" id="SSF56672">
    <property type="entry name" value="DNA/RNA polymerases"/>
    <property type="match status" value="1"/>
</dbReference>
<dbReference type="InterPro" id="IPR002421">
    <property type="entry name" value="5-3_exonuclease"/>
</dbReference>
<evidence type="ECO:0000256" key="11">
    <source>
        <dbReference type="ARBA" id="ARBA00022839"/>
    </source>
</evidence>
<keyword evidence="12 17" id="KW-0239">DNA-directed DNA polymerase</keyword>
<keyword evidence="22" id="KW-1185">Reference proteome</keyword>
<dbReference type="InterPro" id="IPR020046">
    <property type="entry name" value="5-3_exonucl_a-hlix_arch_N"/>
</dbReference>
<dbReference type="eggNOG" id="COG0749">
    <property type="taxonomic scope" value="Bacteria"/>
</dbReference>
<dbReference type="SMART" id="SM00279">
    <property type="entry name" value="HhH2"/>
    <property type="match status" value="1"/>
</dbReference>
<feature type="domain" description="DNA-directed DNA polymerase family A palm" evidence="20">
    <location>
        <begin position="732"/>
        <end position="938"/>
    </location>
</feature>
<dbReference type="FunFam" id="1.20.1060.10:FF:000001">
    <property type="entry name" value="DNA polymerase I"/>
    <property type="match status" value="1"/>
</dbReference>
<dbReference type="STRING" id="1215343.B488_09330"/>
<dbReference type="NCBIfam" id="TIGR00593">
    <property type="entry name" value="pola"/>
    <property type="match status" value="1"/>
</dbReference>
<evidence type="ECO:0000256" key="12">
    <source>
        <dbReference type="ARBA" id="ARBA00022932"/>
    </source>
</evidence>